<name>A0ABY8C6V4_9FIRM</name>
<dbReference type="RefSeq" id="WP_315571354.1">
    <property type="nucleotide sequence ID" value="NZ_CP118868.1"/>
</dbReference>
<dbReference type="EMBL" id="CP118868">
    <property type="protein sequence ID" value="WEG35274.1"/>
    <property type="molecule type" value="Genomic_DNA"/>
</dbReference>
<accession>A0ABY8C6V4</accession>
<keyword evidence="2" id="KW-1185">Reference proteome</keyword>
<sequence length="311" mass="36510">MINFINHHSKIRNVTLKRNLTADFADNNNANDRKHCLSSSVNSLRRYALNNMQISTGIVGLEKCLFFRLQPHDQINHLTLEYLHKCQIQKNHNAFTFLKFTYYEPNYFLAPINNLWCLNNYNFNYDHPYSVQLLCSLLSALLQIINFYNSSWFLHSYLVLDRDKIFYNQEKSTWVFCLLPIKYHQSKTLSISGNNMNTYESGMQENIVEFNNTLNSTINGTSENKSGGVLEYPSMQENIDNLIQFILQKLDLLCRHAPINKLSLNRFKGKETNFIMEYPDLSKLIKLINEDIMKAISYLQQFNRTVRRLAS</sequence>
<evidence type="ECO:0000313" key="2">
    <source>
        <dbReference type="Proteomes" id="UP001220478"/>
    </source>
</evidence>
<organism evidence="1 2">
    <name type="scientific">Amygdalobacter indicium</name>
    <dbReference type="NCBI Taxonomy" id="3029272"/>
    <lineage>
        <taxon>Bacteria</taxon>
        <taxon>Bacillati</taxon>
        <taxon>Bacillota</taxon>
        <taxon>Clostridia</taxon>
        <taxon>Eubacteriales</taxon>
        <taxon>Oscillospiraceae</taxon>
        <taxon>Amygdalobacter</taxon>
    </lineage>
</organism>
<proteinExistence type="predicted"/>
<protein>
    <recommendedName>
        <fullName evidence="3">Protein kinase domain-containing protein</fullName>
    </recommendedName>
</protein>
<evidence type="ECO:0000313" key="1">
    <source>
        <dbReference type="EMBL" id="WEG35274.1"/>
    </source>
</evidence>
<gene>
    <name evidence="1" type="ORF">PYS61_04915</name>
</gene>
<reference evidence="1 2" key="1">
    <citation type="submission" date="2023-02" db="EMBL/GenBank/DDBJ databases">
        <title>Novel Oscillospiraceae bacterial genomes.</title>
        <authorList>
            <person name="Srinivasan S."/>
            <person name="Austin M.N."/>
            <person name="Fiedler T.L."/>
            <person name="Strenk S.M."/>
            <person name="Agnew K.J."/>
            <person name="Nagana Gowda G.A."/>
            <person name="Raftery D."/>
            <person name="Beamer M.A."/>
            <person name="Achilles S.L."/>
            <person name="Wiesenfeld H.C."/>
            <person name="Fredricks D.N."/>
            <person name="Hillier S.L."/>
        </authorList>
    </citation>
    <scope>NUCLEOTIDE SEQUENCE [LARGE SCALE GENOMIC DNA]</scope>
    <source>
        <strain evidence="1 2">CHIC02 1186E3-8</strain>
    </source>
</reference>
<evidence type="ECO:0008006" key="3">
    <source>
        <dbReference type="Google" id="ProtNLM"/>
    </source>
</evidence>
<dbReference type="Proteomes" id="UP001220478">
    <property type="component" value="Chromosome"/>
</dbReference>